<name>S0FAN2_9BACT</name>
<evidence type="ECO:0000313" key="2">
    <source>
        <dbReference type="Proteomes" id="UP000014073"/>
    </source>
</evidence>
<accession>S0FAN2</accession>
<reference evidence="1 2" key="1">
    <citation type="submission" date="2008-12" db="EMBL/GenBank/DDBJ databases">
        <authorList>
            <person name="Fulton L."/>
            <person name="Clifton S."/>
            <person name="Fulton B."/>
            <person name="Xu J."/>
            <person name="Minx P."/>
            <person name="Pepin K.H."/>
            <person name="Johnson M."/>
            <person name="Bhonagiri V."/>
            <person name="Nash W.E."/>
            <person name="Mardis E.R."/>
            <person name="Wilson R.K."/>
        </authorList>
    </citation>
    <scope>NUCLEOTIDE SEQUENCE [LARGE SCALE GENOMIC DNA]</scope>
    <source>
        <strain evidence="1 2">DSM 18228</strain>
    </source>
</reference>
<dbReference type="STRING" id="547042.BACCOPRO_02363"/>
<gene>
    <name evidence="1" type="ORF">BACCOPRO_02363</name>
</gene>
<sequence>MICDAFLSWKRDSGRHFLLLVRFSFISILPFYLKFSDSIKISGVYGIFQLKSNISGLYIAYSSHKVS</sequence>
<proteinExistence type="predicted"/>
<dbReference type="AlphaFoldDB" id="S0FAN2"/>
<dbReference type="HOGENOM" id="CLU_2803427_0_0_10"/>
<keyword evidence="2" id="KW-1185">Reference proteome</keyword>
<dbReference type="Proteomes" id="UP000014073">
    <property type="component" value="Unassembled WGS sequence"/>
</dbReference>
<evidence type="ECO:0000313" key="1">
    <source>
        <dbReference type="EMBL" id="EEF76857.1"/>
    </source>
</evidence>
<organism evidence="1 2">
    <name type="scientific">Phocaeicola coprophilus DSM 18228 = JCM 13818</name>
    <dbReference type="NCBI Taxonomy" id="547042"/>
    <lineage>
        <taxon>Bacteria</taxon>
        <taxon>Pseudomonadati</taxon>
        <taxon>Bacteroidota</taxon>
        <taxon>Bacteroidia</taxon>
        <taxon>Bacteroidales</taxon>
        <taxon>Bacteroidaceae</taxon>
        <taxon>Phocaeicola</taxon>
    </lineage>
</organism>
<dbReference type="EMBL" id="ACBW01000156">
    <property type="protein sequence ID" value="EEF76857.1"/>
    <property type="molecule type" value="Genomic_DNA"/>
</dbReference>
<comment type="caution">
    <text evidence="1">The sequence shown here is derived from an EMBL/GenBank/DDBJ whole genome shotgun (WGS) entry which is preliminary data.</text>
</comment>
<protein>
    <submittedName>
        <fullName evidence="1">Uncharacterized protein</fullName>
    </submittedName>
</protein>